<dbReference type="Proteomes" id="UP000307461">
    <property type="component" value="Segment"/>
</dbReference>
<reference evidence="1 2" key="1">
    <citation type="submission" date="2019-01" db="EMBL/GenBank/DDBJ databases">
        <title>Still something new to discover - new insights into E. coli phage diversity and taxonomy.</title>
        <authorList>
            <person name="Korf I.H.E."/>
            <person name="Adriaennsens E."/>
            <person name="Dreiseikelmann B."/>
            <person name="Kropinski A."/>
            <person name="Nimtz M."/>
            <person name="Meier-Kolthoff J.P."/>
            <person name="Rohde M."/>
            <person name="van Raaij M."/>
            <person name="Wittmann J."/>
        </authorList>
    </citation>
    <scope>NUCLEOTIDE SEQUENCE [LARGE SCALE GENOMIC DNA]</scope>
</reference>
<evidence type="ECO:0000313" key="2">
    <source>
        <dbReference type="Proteomes" id="UP000307461"/>
    </source>
</evidence>
<organism evidence="1 2">
    <name type="scientific">Escherichia phage PTXU04</name>
    <dbReference type="NCBI Taxonomy" id="2508206"/>
    <lineage>
        <taxon>Viruses</taxon>
        <taxon>Duplodnaviria</taxon>
        <taxon>Heunggongvirae</taxon>
        <taxon>Uroviricota</taxon>
        <taxon>Caudoviricetes</taxon>
        <taxon>Xuquatrovirus</taxon>
        <taxon>Xuquatrovirus PTXU04</taxon>
    </lineage>
</organism>
<accession>A0A482MT80</accession>
<dbReference type="EMBL" id="MK373772">
    <property type="protein sequence ID" value="QBQ76699.1"/>
    <property type="molecule type" value="Genomic_DNA"/>
</dbReference>
<evidence type="ECO:0000313" key="1">
    <source>
        <dbReference type="EMBL" id="QBQ76699.1"/>
    </source>
</evidence>
<protein>
    <submittedName>
        <fullName evidence="1">Uncharacterized protein</fullName>
    </submittedName>
</protein>
<gene>
    <name evidence="1" type="ORF">PTXU04_00085</name>
</gene>
<name>A0A482MT80_9CAUD</name>
<proteinExistence type="predicted"/>
<sequence length="96" mass="11342">MQNKLLQQFYNDYAAWLDKGAPEGQPFYRHVGLCMSVTQAPYCLPRWHIKKQLEEAGLDPIYPFGGEYRFEIEFDGATMHLNHERIKWVKDHANNQ</sequence>
<keyword evidence="2" id="KW-1185">Reference proteome</keyword>